<gene>
    <name evidence="2" type="ORF">ORV05_05095</name>
</gene>
<evidence type="ECO:0000313" key="3">
    <source>
        <dbReference type="Proteomes" id="UP001163203"/>
    </source>
</evidence>
<dbReference type="Proteomes" id="UP001163203">
    <property type="component" value="Chromosome"/>
</dbReference>
<accession>A0ABY7B5G1</accession>
<evidence type="ECO:0000259" key="1">
    <source>
        <dbReference type="Pfam" id="PF21806"/>
    </source>
</evidence>
<sequence>MAATGLPEFQRLFRTFERSAWRWECQGVYHEPEEREPLRRFLAGEPPEDSWQSEFLALVRSTTAAGKTWARVRQMTVPLTDYLRFEMDLALRGNIPAGEDIRVIWPEEAATLGLPGHDFWLFDDETVARMYFGTGGLDRVEVVTGSSVEQYRRWQRLAWDHAHPAEEYSSLRRT</sequence>
<dbReference type="Pfam" id="PF21806">
    <property type="entry name" value="DUF6879"/>
    <property type="match status" value="1"/>
</dbReference>
<evidence type="ECO:0000313" key="2">
    <source>
        <dbReference type="EMBL" id="WAL67169.1"/>
    </source>
</evidence>
<organism evidence="2 3">
    <name type="scientific">Amycolatopsis cynarae</name>
    <dbReference type="NCBI Taxonomy" id="2995223"/>
    <lineage>
        <taxon>Bacteria</taxon>
        <taxon>Bacillati</taxon>
        <taxon>Actinomycetota</taxon>
        <taxon>Actinomycetes</taxon>
        <taxon>Pseudonocardiales</taxon>
        <taxon>Pseudonocardiaceae</taxon>
        <taxon>Amycolatopsis</taxon>
    </lineage>
</organism>
<reference evidence="2" key="1">
    <citation type="submission" date="2022-11" db="EMBL/GenBank/DDBJ databases">
        <authorList>
            <person name="Mo P."/>
        </authorList>
    </citation>
    <scope>NUCLEOTIDE SEQUENCE</scope>
    <source>
        <strain evidence="2">HUAS 11-8</strain>
    </source>
</reference>
<feature type="domain" description="DUF6879" evidence="1">
    <location>
        <begin position="8"/>
        <end position="169"/>
    </location>
</feature>
<proteinExistence type="predicted"/>
<protein>
    <recommendedName>
        <fullName evidence="1">DUF6879 domain-containing protein</fullName>
    </recommendedName>
</protein>
<dbReference type="EMBL" id="CP113836">
    <property type="protein sequence ID" value="WAL67169.1"/>
    <property type="molecule type" value="Genomic_DNA"/>
</dbReference>
<dbReference type="RefSeq" id="WP_268757297.1">
    <property type="nucleotide sequence ID" value="NZ_CP113836.1"/>
</dbReference>
<keyword evidence="3" id="KW-1185">Reference proteome</keyword>
<name>A0ABY7B5G1_9PSEU</name>
<dbReference type="InterPro" id="IPR049244">
    <property type="entry name" value="DUF6879"/>
</dbReference>